<evidence type="ECO:0000313" key="1">
    <source>
        <dbReference type="EMBL" id="NMN96497.1"/>
    </source>
</evidence>
<reference evidence="1 2" key="1">
    <citation type="submission" date="2019-05" db="EMBL/GenBank/DDBJ databases">
        <authorList>
            <person name="Lee S.D."/>
        </authorList>
    </citation>
    <scope>NUCLEOTIDE SEQUENCE [LARGE SCALE GENOMIC DNA]</scope>
    <source>
        <strain evidence="1 2">YC2-7</strain>
    </source>
</reference>
<dbReference type="AlphaFoldDB" id="A0A848KL22"/>
<name>A0A848KL22_9NOCA</name>
<proteinExistence type="predicted"/>
<protein>
    <submittedName>
        <fullName evidence="1">MmcQ/YjbR family DNA-binding protein</fullName>
    </submittedName>
</protein>
<gene>
    <name evidence="1" type="ORF">FGL95_15755</name>
</gene>
<keyword evidence="2" id="KW-1185">Reference proteome</keyword>
<sequence>MDRRPGRGGTRAEQLRAAVTTDVLERLRALCMSMPKATERQSHGEPAWFVGRSPQFATFADHHHDDRVAFWAAGPPGAQQDWVSRYPGRFFVPPYVGGRGWIGVYLDVEQDWDEIADIVADAYHAVASR</sequence>
<dbReference type="Proteomes" id="UP000535543">
    <property type="component" value="Unassembled WGS sequence"/>
</dbReference>
<dbReference type="Gene3D" id="3.90.1150.30">
    <property type="match status" value="1"/>
</dbReference>
<dbReference type="SUPFAM" id="SSF142906">
    <property type="entry name" value="YjbR-like"/>
    <property type="match status" value="1"/>
</dbReference>
<dbReference type="Pfam" id="PF04237">
    <property type="entry name" value="YjbR"/>
    <property type="match status" value="1"/>
</dbReference>
<organism evidence="1 2">
    <name type="scientific">Antrihabitans stalactiti</name>
    <dbReference type="NCBI Taxonomy" id="2584121"/>
    <lineage>
        <taxon>Bacteria</taxon>
        <taxon>Bacillati</taxon>
        <taxon>Actinomycetota</taxon>
        <taxon>Actinomycetes</taxon>
        <taxon>Mycobacteriales</taxon>
        <taxon>Nocardiaceae</taxon>
        <taxon>Antrihabitans</taxon>
    </lineage>
</organism>
<comment type="caution">
    <text evidence="1">The sequence shown here is derived from an EMBL/GenBank/DDBJ whole genome shotgun (WGS) entry which is preliminary data.</text>
</comment>
<dbReference type="InterPro" id="IPR038056">
    <property type="entry name" value="YjbR-like_sf"/>
</dbReference>
<accession>A0A848KL22</accession>
<dbReference type="GO" id="GO:0003677">
    <property type="term" value="F:DNA binding"/>
    <property type="evidence" value="ECO:0007669"/>
    <property type="project" value="UniProtKB-KW"/>
</dbReference>
<dbReference type="EMBL" id="VCQU01000005">
    <property type="protein sequence ID" value="NMN96497.1"/>
    <property type="molecule type" value="Genomic_DNA"/>
</dbReference>
<keyword evidence="1" id="KW-0238">DNA-binding</keyword>
<reference evidence="1 2" key="2">
    <citation type="submission" date="2020-06" db="EMBL/GenBank/DDBJ databases">
        <title>Antribacter stalactiti gen. nov., sp. nov., a new member of the family Nacardiaceae isolated from a cave.</title>
        <authorList>
            <person name="Kim I.S."/>
        </authorList>
    </citation>
    <scope>NUCLEOTIDE SEQUENCE [LARGE SCALE GENOMIC DNA]</scope>
    <source>
        <strain evidence="1 2">YC2-7</strain>
    </source>
</reference>
<dbReference type="InterPro" id="IPR058532">
    <property type="entry name" value="YjbR/MT2646/Rv2570-like"/>
</dbReference>
<evidence type="ECO:0000313" key="2">
    <source>
        <dbReference type="Proteomes" id="UP000535543"/>
    </source>
</evidence>